<name>A0A8H9FPZ0_9MICO</name>
<evidence type="ECO:0000313" key="1">
    <source>
        <dbReference type="EMBL" id="GGB67438.1"/>
    </source>
</evidence>
<accession>A0A8H9FPZ0</accession>
<dbReference type="EMBL" id="BMEA01000001">
    <property type="protein sequence ID" value="GGB67438.1"/>
    <property type="molecule type" value="Genomic_DNA"/>
</dbReference>
<comment type="caution">
    <text evidence="1">The sequence shown here is derived from an EMBL/GenBank/DDBJ whole genome shotgun (WGS) entry which is preliminary data.</text>
</comment>
<reference evidence="1" key="2">
    <citation type="submission" date="2020-09" db="EMBL/GenBank/DDBJ databases">
        <authorList>
            <person name="Sun Q."/>
            <person name="Zhou Y."/>
        </authorList>
    </citation>
    <scope>NUCLEOTIDE SEQUENCE</scope>
    <source>
        <strain evidence="1">CGMCC 1.10749</strain>
    </source>
</reference>
<dbReference type="Proteomes" id="UP000628079">
    <property type="component" value="Unassembled WGS sequence"/>
</dbReference>
<reference evidence="1" key="1">
    <citation type="journal article" date="2014" name="Int. J. Syst. Evol. Microbiol.">
        <title>Complete genome sequence of Corynebacterium casei LMG S-19264T (=DSM 44701T), isolated from a smear-ripened cheese.</title>
        <authorList>
            <consortium name="US DOE Joint Genome Institute (JGI-PGF)"/>
            <person name="Walter F."/>
            <person name="Albersmeier A."/>
            <person name="Kalinowski J."/>
            <person name="Ruckert C."/>
        </authorList>
    </citation>
    <scope>NUCLEOTIDE SEQUENCE</scope>
    <source>
        <strain evidence="1">CGMCC 1.10749</strain>
    </source>
</reference>
<proteinExistence type="predicted"/>
<gene>
    <name evidence="1" type="ORF">GCM10011314_03300</name>
</gene>
<protein>
    <submittedName>
        <fullName evidence="1">Uncharacterized protein</fullName>
    </submittedName>
</protein>
<organism evidence="1 2">
    <name type="scientific">Knoellia flava</name>
    <dbReference type="NCBI Taxonomy" id="913969"/>
    <lineage>
        <taxon>Bacteria</taxon>
        <taxon>Bacillati</taxon>
        <taxon>Actinomycetota</taxon>
        <taxon>Actinomycetes</taxon>
        <taxon>Micrococcales</taxon>
        <taxon>Intrasporangiaceae</taxon>
        <taxon>Knoellia</taxon>
    </lineage>
</organism>
<dbReference type="RefSeq" id="WP_035949636.1">
    <property type="nucleotide sequence ID" value="NZ_BMEA01000001.1"/>
</dbReference>
<evidence type="ECO:0000313" key="2">
    <source>
        <dbReference type="Proteomes" id="UP000628079"/>
    </source>
</evidence>
<dbReference type="AlphaFoldDB" id="A0A8H9FPZ0"/>
<sequence length="70" mass="7983">MNEDDRDDEGLGDVEAHEANERLDRLAGSIADRINLLEVRVGALELQVRTSDQRMSLLEETLRQHEIEVP</sequence>